<evidence type="ECO:0000256" key="1">
    <source>
        <dbReference type="SAM" id="Phobius"/>
    </source>
</evidence>
<feature type="signal peptide" evidence="2">
    <location>
        <begin position="1"/>
        <end position="19"/>
    </location>
</feature>
<feature type="transmembrane region" description="Helical" evidence="1">
    <location>
        <begin position="93"/>
        <end position="115"/>
    </location>
</feature>
<organism evidence="3">
    <name type="scientific">Trichuris suis</name>
    <name type="common">pig whipworm</name>
    <dbReference type="NCBI Taxonomy" id="68888"/>
    <lineage>
        <taxon>Eukaryota</taxon>
        <taxon>Metazoa</taxon>
        <taxon>Ecdysozoa</taxon>
        <taxon>Nematoda</taxon>
        <taxon>Enoplea</taxon>
        <taxon>Dorylaimia</taxon>
        <taxon>Trichinellida</taxon>
        <taxon>Trichuridae</taxon>
        <taxon>Trichuris</taxon>
    </lineage>
</organism>
<keyword evidence="1" id="KW-0472">Membrane</keyword>
<evidence type="ECO:0000256" key="2">
    <source>
        <dbReference type="SAM" id="SignalP"/>
    </source>
</evidence>
<feature type="non-terminal residue" evidence="3">
    <location>
        <position position="305"/>
    </location>
</feature>
<dbReference type="AlphaFoldDB" id="A0A085MTE0"/>
<dbReference type="EMBL" id="KL367664">
    <property type="protein sequence ID" value="KFD60486.1"/>
    <property type="molecule type" value="Genomic_DNA"/>
</dbReference>
<keyword evidence="2" id="KW-0732">Signal</keyword>
<keyword evidence="1" id="KW-1133">Transmembrane helix</keyword>
<feature type="transmembrane region" description="Helical" evidence="1">
    <location>
        <begin position="271"/>
        <end position="291"/>
    </location>
</feature>
<accession>A0A085MTE0</accession>
<feature type="transmembrane region" description="Helical" evidence="1">
    <location>
        <begin position="152"/>
        <end position="171"/>
    </location>
</feature>
<keyword evidence="1" id="KW-0812">Transmembrane</keyword>
<name>A0A085MTE0_9BILA</name>
<feature type="transmembrane region" description="Helical" evidence="1">
    <location>
        <begin position="61"/>
        <end position="81"/>
    </location>
</feature>
<evidence type="ECO:0000313" key="3">
    <source>
        <dbReference type="EMBL" id="KFD60486.1"/>
    </source>
</evidence>
<feature type="transmembrane region" description="Helical" evidence="1">
    <location>
        <begin position="36"/>
        <end position="54"/>
    </location>
</feature>
<protein>
    <submittedName>
        <fullName evidence="3">Uncharacterized protein</fullName>
    </submittedName>
</protein>
<reference evidence="3" key="1">
    <citation type="journal article" date="2014" name="Nat. Genet.">
        <title>Genome and transcriptome of the porcine whipworm Trichuris suis.</title>
        <authorList>
            <person name="Jex A.R."/>
            <person name="Nejsum P."/>
            <person name="Schwarz E.M."/>
            <person name="Hu L."/>
            <person name="Young N.D."/>
            <person name="Hall R.S."/>
            <person name="Korhonen P.K."/>
            <person name="Liao S."/>
            <person name="Thamsborg S."/>
            <person name="Xia J."/>
            <person name="Xu P."/>
            <person name="Wang S."/>
            <person name="Scheerlinck J.P."/>
            <person name="Hofmann A."/>
            <person name="Sternberg P.W."/>
            <person name="Wang J."/>
            <person name="Gasser R.B."/>
        </authorList>
    </citation>
    <scope>NUCLEOTIDE SEQUENCE [LARGE SCALE GENOMIC DNA]</scope>
    <source>
        <strain evidence="3">DCEP-RM93F</strain>
    </source>
</reference>
<sequence length="305" mass="34683">MFGIIQCFIIHLFCSLMTSMEHNAMQFLSNFSVWDYHFMHHFFTFICLLIAASFGKIQKQLLPWTACMPVAITRLFSTIGINTVVDGSREGKLFMLRSADCLLTFFVLIVSAYVFRPERKQSRHRAAFVAPIAILSSMSWFYPLTWDVRTSSLIALPLAVIAGGLHNILAYNQFQKLKVSFEAYLLNVSGLSSVLLLVPVLLNRIFCFNCSVSASEELQFELVDCAVFAGAVVTMTGLIYTQYMMMCHCHPVDYLVLRHLKYTLAAAGQQLTQSFIFVNPVISIVMSIWYVRTLRKENENFSLPQ</sequence>
<feature type="transmembrane region" description="Helical" evidence="1">
    <location>
        <begin position="183"/>
        <end position="206"/>
    </location>
</feature>
<proteinExistence type="predicted"/>
<feature type="transmembrane region" description="Helical" evidence="1">
    <location>
        <begin position="127"/>
        <end position="146"/>
    </location>
</feature>
<dbReference type="Proteomes" id="UP000030758">
    <property type="component" value="Unassembled WGS sequence"/>
</dbReference>
<feature type="transmembrane region" description="Helical" evidence="1">
    <location>
        <begin position="218"/>
        <end position="240"/>
    </location>
</feature>
<feature type="chain" id="PRO_5001795493" evidence="2">
    <location>
        <begin position="20"/>
        <end position="305"/>
    </location>
</feature>
<gene>
    <name evidence="3" type="ORF">M514_09430</name>
</gene>